<dbReference type="InterPro" id="IPR032466">
    <property type="entry name" value="Metal_Hydrolase"/>
</dbReference>
<dbReference type="SUPFAM" id="SSF51556">
    <property type="entry name" value="Metallo-dependent hydrolases"/>
    <property type="match status" value="1"/>
</dbReference>
<name>E9G5I4_DAPPU</name>
<dbReference type="EMBL" id="GL732532">
    <property type="protein sequence ID" value="EFX85214.1"/>
    <property type="molecule type" value="Genomic_DNA"/>
</dbReference>
<protein>
    <submittedName>
        <fullName evidence="2">Uncharacterized protein</fullName>
    </submittedName>
</protein>
<dbReference type="HOGENOM" id="CLU_124073_0_0_1"/>
<organism evidence="2 3">
    <name type="scientific">Daphnia pulex</name>
    <name type="common">Water flea</name>
    <dbReference type="NCBI Taxonomy" id="6669"/>
    <lineage>
        <taxon>Eukaryota</taxon>
        <taxon>Metazoa</taxon>
        <taxon>Ecdysozoa</taxon>
        <taxon>Arthropoda</taxon>
        <taxon>Crustacea</taxon>
        <taxon>Branchiopoda</taxon>
        <taxon>Diplostraca</taxon>
        <taxon>Cladocera</taxon>
        <taxon>Anomopoda</taxon>
        <taxon>Daphniidae</taxon>
        <taxon>Daphnia</taxon>
    </lineage>
</organism>
<gene>
    <name evidence="2" type="ORF">DAPPUDRAFT_237661</name>
</gene>
<dbReference type="PhylomeDB" id="E9G5I4"/>
<evidence type="ECO:0000256" key="1">
    <source>
        <dbReference type="ARBA" id="ARBA00029457"/>
    </source>
</evidence>
<proteinExistence type="inferred from homology"/>
<accession>E9G5I4</accession>
<sequence>MDNSDEVAKEKIKLFVGVPVAGAATDAVAAGVTTMVVGSMVGGPVGTFAGAAAGTAILGVSKALGYCNYKPLMKAIEDLPEEEQNDLYERMGEEVKKFETGKKYSENQFKDPAVMNAAIMEYKKTIEKNPEAMGIFTNVVNDTFAKKKMILDETE</sequence>
<dbReference type="PANTHER" id="PTHR31493">
    <property type="entry name" value="NAZO FAMILY MEMBER"/>
    <property type="match status" value="1"/>
</dbReference>
<dbReference type="InterPro" id="IPR033369">
    <property type="entry name" value="C19orf12"/>
</dbReference>
<comment type="similarity">
    <text evidence="1">Belongs to the C19orf12 family.</text>
</comment>
<dbReference type="AlphaFoldDB" id="E9G5I4"/>
<evidence type="ECO:0000313" key="3">
    <source>
        <dbReference type="Proteomes" id="UP000000305"/>
    </source>
</evidence>
<dbReference type="KEGG" id="dpx:DAPPUDRAFT_237661"/>
<evidence type="ECO:0000313" key="2">
    <source>
        <dbReference type="EMBL" id="EFX85214.1"/>
    </source>
</evidence>
<reference evidence="2 3" key="1">
    <citation type="journal article" date="2011" name="Science">
        <title>The ecoresponsive genome of Daphnia pulex.</title>
        <authorList>
            <person name="Colbourne J.K."/>
            <person name="Pfrender M.E."/>
            <person name="Gilbert D."/>
            <person name="Thomas W.K."/>
            <person name="Tucker A."/>
            <person name="Oakley T.H."/>
            <person name="Tokishita S."/>
            <person name="Aerts A."/>
            <person name="Arnold G.J."/>
            <person name="Basu M.K."/>
            <person name="Bauer D.J."/>
            <person name="Caceres C.E."/>
            <person name="Carmel L."/>
            <person name="Casola C."/>
            <person name="Choi J.H."/>
            <person name="Detter J.C."/>
            <person name="Dong Q."/>
            <person name="Dusheyko S."/>
            <person name="Eads B.D."/>
            <person name="Frohlich T."/>
            <person name="Geiler-Samerotte K.A."/>
            <person name="Gerlach D."/>
            <person name="Hatcher P."/>
            <person name="Jogdeo S."/>
            <person name="Krijgsveld J."/>
            <person name="Kriventseva E.V."/>
            <person name="Kultz D."/>
            <person name="Laforsch C."/>
            <person name="Lindquist E."/>
            <person name="Lopez J."/>
            <person name="Manak J.R."/>
            <person name="Muller J."/>
            <person name="Pangilinan J."/>
            <person name="Patwardhan R.P."/>
            <person name="Pitluck S."/>
            <person name="Pritham E.J."/>
            <person name="Rechtsteiner A."/>
            <person name="Rho M."/>
            <person name="Rogozin I.B."/>
            <person name="Sakarya O."/>
            <person name="Salamov A."/>
            <person name="Schaack S."/>
            <person name="Shapiro H."/>
            <person name="Shiga Y."/>
            <person name="Skalitzky C."/>
            <person name="Smith Z."/>
            <person name="Souvorov A."/>
            <person name="Sung W."/>
            <person name="Tang Z."/>
            <person name="Tsuchiya D."/>
            <person name="Tu H."/>
            <person name="Vos H."/>
            <person name="Wang M."/>
            <person name="Wolf Y.I."/>
            <person name="Yamagata H."/>
            <person name="Yamada T."/>
            <person name="Ye Y."/>
            <person name="Shaw J.R."/>
            <person name="Andrews J."/>
            <person name="Crease T.J."/>
            <person name="Tang H."/>
            <person name="Lucas S.M."/>
            <person name="Robertson H.M."/>
            <person name="Bork P."/>
            <person name="Koonin E.V."/>
            <person name="Zdobnov E.M."/>
            <person name="Grigoriev I.V."/>
            <person name="Lynch M."/>
            <person name="Boore J.L."/>
        </authorList>
    </citation>
    <scope>NUCLEOTIDE SEQUENCE [LARGE SCALE GENOMIC DNA]</scope>
</reference>
<dbReference type="InParanoid" id="E9G5I4"/>
<dbReference type="Proteomes" id="UP000000305">
    <property type="component" value="Unassembled WGS sequence"/>
</dbReference>
<dbReference type="PANTHER" id="PTHR31493:SF1">
    <property type="entry name" value="PROTEIN C19ORF12"/>
    <property type="match status" value="1"/>
</dbReference>
<keyword evidence="3" id="KW-1185">Reference proteome</keyword>